<sequence>MMDIQPQHEHIVKTILRQHVPEAVAYAFGSRVALTAKPHSDLDLVIVGEGEIPIQCMHLLEEAFADSDLPFRVDVLDWHVISDDFRKHIVACCEAINVTGDG</sequence>
<dbReference type="InterPro" id="IPR041633">
    <property type="entry name" value="Polbeta"/>
</dbReference>
<dbReference type="SUPFAM" id="SSF81301">
    <property type="entry name" value="Nucleotidyltransferase"/>
    <property type="match status" value="1"/>
</dbReference>
<feature type="domain" description="Polymerase beta nucleotidyltransferase" evidence="1">
    <location>
        <begin position="13"/>
        <end position="92"/>
    </location>
</feature>
<protein>
    <recommendedName>
        <fullName evidence="1">Polymerase beta nucleotidyltransferase domain-containing protein</fullName>
    </recommendedName>
</protein>
<dbReference type="Proteomes" id="UP000216752">
    <property type="component" value="Chromosome"/>
</dbReference>
<evidence type="ECO:0000259" key="1">
    <source>
        <dbReference type="Pfam" id="PF18765"/>
    </source>
</evidence>
<keyword evidence="3" id="KW-1185">Reference proteome</keyword>
<dbReference type="EMBL" id="CP155573">
    <property type="protein sequence ID" value="XFO68047.1"/>
    <property type="molecule type" value="Genomic_DNA"/>
</dbReference>
<gene>
    <name evidence="2" type="ORF">SPSIL_042670</name>
</gene>
<dbReference type="CDD" id="cd05403">
    <property type="entry name" value="NT_KNTase_like"/>
    <property type="match status" value="1"/>
</dbReference>
<name>A0ABZ3IQT8_9FIRM</name>
<dbReference type="InterPro" id="IPR043519">
    <property type="entry name" value="NT_sf"/>
</dbReference>
<reference evidence="2" key="1">
    <citation type="submission" date="2024-05" db="EMBL/GenBank/DDBJ databases">
        <title>Isolation and characterization of Sporomusa carbonis sp. nov., a carboxydotrophic hydrogenogen in the genus of Sporomusa isolated from a charcoal burning pile.</title>
        <authorList>
            <person name="Boeer T."/>
            <person name="Rosenbaum F."/>
            <person name="Eysell L."/>
            <person name="Mueller V."/>
            <person name="Daniel R."/>
            <person name="Poehlein A."/>
        </authorList>
    </citation>
    <scope>NUCLEOTIDE SEQUENCE [LARGE SCALE GENOMIC DNA]</scope>
    <source>
        <strain evidence="2">DSM 10669</strain>
    </source>
</reference>
<dbReference type="RefSeq" id="WP_094603855.1">
    <property type="nucleotide sequence ID" value="NZ_CP155573.1"/>
</dbReference>
<accession>A0ABZ3IQT8</accession>
<evidence type="ECO:0000313" key="3">
    <source>
        <dbReference type="Proteomes" id="UP000216752"/>
    </source>
</evidence>
<dbReference type="Gene3D" id="3.30.460.10">
    <property type="entry name" value="Beta Polymerase, domain 2"/>
    <property type="match status" value="1"/>
</dbReference>
<evidence type="ECO:0000313" key="2">
    <source>
        <dbReference type="EMBL" id="XFO68047.1"/>
    </source>
</evidence>
<dbReference type="Pfam" id="PF18765">
    <property type="entry name" value="Polbeta"/>
    <property type="match status" value="1"/>
</dbReference>
<organism evidence="2 3">
    <name type="scientific">Sporomusa silvacetica DSM 10669</name>
    <dbReference type="NCBI Taxonomy" id="1123289"/>
    <lineage>
        <taxon>Bacteria</taxon>
        <taxon>Bacillati</taxon>
        <taxon>Bacillota</taxon>
        <taxon>Negativicutes</taxon>
        <taxon>Selenomonadales</taxon>
        <taxon>Sporomusaceae</taxon>
        <taxon>Sporomusa</taxon>
    </lineage>
</organism>
<proteinExistence type="predicted"/>